<gene>
    <name evidence="2" type="ORF">C8P68_11243</name>
</gene>
<comment type="caution">
    <text evidence="2">The sequence shown here is derived from an EMBL/GenBank/DDBJ whole genome shotgun (WGS) entry which is preliminary data.</text>
</comment>
<evidence type="ECO:0000313" key="2">
    <source>
        <dbReference type="EMBL" id="PTQ92443.1"/>
    </source>
</evidence>
<keyword evidence="1" id="KW-1133">Transmembrane helix</keyword>
<reference evidence="2 3" key="1">
    <citation type="submission" date="2018-04" db="EMBL/GenBank/DDBJ databases">
        <title>Genomic Encyclopedia of Archaeal and Bacterial Type Strains, Phase II (KMG-II): from individual species to whole genera.</title>
        <authorList>
            <person name="Goeker M."/>
        </authorList>
    </citation>
    <scope>NUCLEOTIDE SEQUENCE [LARGE SCALE GENOMIC DNA]</scope>
    <source>
        <strain evidence="2 3">DSM 26809</strain>
    </source>
</reference>
<dbReference type="RefSeq" id="WP_146166616.1">
    <property type="nucleotide sequence ID" value="NZ_CP160205.1"/>
</dbReference>
<feature type="transmembrane region" description="Helical" evidence="1">
    <location>
        <begin position="6"/>
        <end position="31"/>
    </location>
</feature>
<keyword evidence="3" id="KW-1185">Reference proteome</keyword>
<dbReference type="SUPFAM" id="SSF51161">
    <property type="entry name" value="Trimeric LpxA-like enzymes"/>
    <property type="match status" value="1"/>
</dbReference>
<accession>A0A2T5J4K8</accession>
<dbReference type="EMBL" id="QAOQ01000012">
    <property type="protein sequence ID" value="PTQ92443.1"/>
    <property type="molecule type" value="Genomic_DNA"/>
</dbReference>
<keyword evidence="1" id="KW-0812">Transmembrane</keyword>
<sequence length="415" mass="45654">MVRSAALYMVIVIALVIGVICSSLIMAAGFYRLQYSKQLRYQQLRNNLQSGINLVLHSPLTQGYTRLSLFGQDNDSIAICRKPWGIFDVGVVRSFIQADTLDKTFTIANGVDSAKWATLYMIDEDRSISVSGKTIVKGNVFIPKAGIRPAYVDGQAYQGPKQIIQGHQYNSAKELPALNTTRLKALETLWKDTTGMVKNLSDVDSIHYSWIQSAHRIDLGKKVTTLSGCTIGGNAVIVSDTLLTIDSTAHLKDVLIFAKAIHVANGFRGRCQLFAADSITTGARCQFDYPSCIGLLRFANDNGTQKITIGNNNLLSGALFTYEQQPGKVLPFVDLGKDTEIRGIVYLKGNVGLHAGIIIKGGIFTNRFVYTSGYTRYENYLININLDGPRLSPYYLSSDLFPVSGPTQKVLAWLN</sequence>
<organism evidence="2 3">
    <name type="scientific">Mucilaginibacter yixingensis</name>
    <dbReference type="NCBI Taxonomy" id="1295612"/>
    <lineage>
        <taxon>Bacteria</taxon>
        <taxon>Pseudomonadati</taxon>
        <taxon>Bacteroidota</taxon>
        <taxon>Sphingobacteriia</taxon>
        <taxon>Sphingobacteriales</taxon>
        <taxon>Sphingobacteriaceae</taxon>
        <taxon>Mucilaginibacter</taxon>
    </lineage>
</organism>
<evidence type="ECO:0000256" key="1">
    <source>
        <dbReference type="SAM" id="Phobius"/>
    </source>
</evidence>
<name>A0A2T5J4K8_9SPHI</name>
<proteinExistence type="predicted"/>
<protein>
    <recommendedName>
        <fullName evidence="4">Cytoskeletal protein CcmA (Bactofilin family)</fullName>
    </recommendedName>
</protein>
<evidence type="ECO:0000313" key="3">
    <source>
        <dbReference type="Proteomes" id="UP000244168"/>
    </source>
</evidence>
<evidence type="ECO:0008006" key="4">
    <source>
        <dbReference type="Google" id="ProtNLM"/>
    </source>
</evidence>
<dbReference type="InterPro" id="IPR011004">
    <property type="entry name" value="Trimer_LpxA-like_sf"/>
</dbReference>
<dbReference type="Proteomes" id="UP000244168">
    <property type="component" value="Unassembled WGS sequence"/>
</dbReference>
<dbReference type="OrthoDB" id="1004942at2"/>
<dbReference type="AlphaFoldDB" id="A0A2T5J4K8"/>
<keyword evidence="1" id="KW-0472">Membrane</keyword>